<keyword evidence="5" id="KW-0812">Transmembrane</keyword>
<feature type="transmembrane region" description="Helical" evidence="5">
    <location>
        <begin position="76"/>
        <end position="95"/>
    </location>
</feature>
<evidence type="ECO:0000256" key="5">
    <source>
        <dbReference type="SAM" id="Phobius"/>
    </source>
</evidence>
<dbReference type="Pfam" id="PF01066">
    <property type="entry name" value="CDP-OH_P_transf"/>
    <property type="match status" value="1"/>
</dbReference>
<reference evidence="6" key="1">
    <citation type="submission" date="2021-02" db="EMBL/GenBank/DDBJ databases">
        <authorList>
            <person name="Palmer J.M."/>
        </authorList>
    </citation>
    <scope>NUCLEOTIDE SEQUENCE</scope>
    <source>
        <strain evidence="6">SCRP734</strain>
    </source>
</reference>
<evidence type="ECO:0000313" key="7">
    <source>
        <dbReference type="Proteomes" id="UP000694044"/>
    </source>
</evidence>
<dbReference type="AlphaFoldDB" id="A0A8T1VKG5"/>
<feature type="transmembrane region" description="Helical" evidence="5">
    <location>
        <begin position="299"/>
        <end position="320"/>
    </location>
</feature>
<dbReference type="Proteomes" id="UP000694044">
    <property type="component" value="Unassembled WGS sequence"/>
</dbReference>
<dbReference type="InterPro" id="IPR000462">
    <property type="entry name" value="CDP-OH_P_trans"/>
</dbReference>
<evidence type="ECO:0000256" key="3">
    <source>
        <dbReference type="ARBA" id="ARBA00023136"/>
    </source>
</evidence>
<dbReference type="PROSITE" id="PS00379">
    <property type="entry name" value="CDP_ALCOHOL_P_TRANSF"/>
    <property type="match status" value="1"/>
</dbReference>
<dbReference type="PIRSF" id="PIRSF015665">
    <property type="entry name" value="CHOPT"/>
    <property type="match status" value="1"/>
</dbReference>
<dbReference type="GO" id="GO:0016020">
    <property type="term" value="C:membrane"/>
    <property type="evidence" value="ECO:0007669"/>
    <property type="project" value="UniProtKB-SubCell"/>
</dbReference>
<feature type="transmembrane region" description="Helical" evidence="5">
    <location>
        <begin position="107"/>
        <end position="124"/>
    </location>
</feature>
<dbReference type="InterPro" id="IPR048254">
    <property type="entry name" value="CDP_ALCOHOL_P_TRANSF_CS"/>
</dbReference>
<evidence type="ECO:0000313" key="6">
    <source>
        <dbReference type="EMBL" id="KAG7381757.1"/>
    </source>
</evidence>
<feature type="transmembrane region" description="Helical" evidence="5">
    <location>
        <begin position="332"/>
        <end position="353"/>
    </location>
</feature>
<protein>
    <submittedName>
        <fullName evidence="6">Cholinephosphotransferase 1</fullName>
    </submittedName>
</protein>
<comment type="similarity">
    <text evidence="2 4">Belongs to the CDP-alcohol phosphatidyltransferase class-I family.</text>
</comment>
<feature type="transmembrane region" description="Helical" evidence="5">
    <location>
        <begin position="239"/>
        <end position="261"/>
    </location>
</feature>
<evidence type="ECO:0000256" key="2">
    <source>
        <dbReference type="ARBA" id="ARBA00010441"/>
    </source>
</evidence>
<gene>
    <name evidence="6" type="primary">AAPT1_2</name>
    <name evidence="6" type="ORF">PHYPSEUDO_005699</name>
</gene>
<feature type="transmembrane region" description="Helical" evidence="5">
    <location>
        <begin position="168"/>
        <end position="186"/>
    </location>
</feature>
<dbReference type="PANTHER" id="PTHR10414:SF37">
    <property type="entry name" value="BB IN A BOXCAR, ISOFORM C"/>
    <property type="match status" value="1"/>
</dbReference>
<keyword evidence="4" id="KW-0808">Transferase</keyword>
<sequence>MVLTRSAAAAAAIATPAPEPDATPQAYRYVTEEGVKHILAYRYSGSDASLLYNHVISPLAQWLVDHVLSPRLAPNAITIGALSLVILSHVIMLGYSPNMAEEAPRWVYANAGVSLLFYQILDVADGKQARKTGNSSPLGLLFDHGCDALNVVVSACTFASTVMLGPTYWSLLLFLAPAMVFFMATWEEYYTGTLALPIINGPNEGLLIMYSIYLGTAIVGPTVWTQPNILFPHLNNNHVFVLFTITSAVGQCFFSGEWLVLASSWLALHKGIYIWVVLVARAAVVAIRSMESKAKDGAAALFGITPFIALVSLSALWVLWSPSDVFTDHPRLLIWTVGLVFAKMVMHMMLSHMCEEPYWLLRKTFLIQLVASFLLVAGIVPWGRESSVVELFFVISLSAYVHMIYFVSTELATILGIRIFKVKQG</sequence>
<comment type="caution">
    <text evidence="6">The sequence shown here is derived from an EMBL/GenBank/DDBJ whole genome shotgun (WGS) entry which is preliminary data.</text>
</comment>
<accession>A0A8T1VKG5</accession>
<keyword evidence="7" id="KW-1185">Reference proteome</keyword>
<dbReference type="PANTHER" id="PTHR10414">
    <property type="entry name" value="ETHANOLAMINEPHOSPHOTRANSFERASE"/>
    <property type="match status" value="1"/>
</dbReference>
<evidence type="ECO:0000256" key="1">
    <source>
        <dbReference type="ARBA" id="ARBA00004370"/>
    </source>
</evidence>
<organism evidence="6 7">
    <name type="scientific">Phytophthora pseudosyringae</name>
    <dbReference type="NCBI Taxonomy" id="221518"/>
    <lineage>
        <taxon>Eukaryota</taxon>
        <taxon>Sar</taxon>
        <taxon>Stramenopiles</taxon>
        <taxon>Oomycota</taxon>
        <taxon>Peronosporomycetes</taxon>
        <taxon>Peronosporales</taxon>
        <taxon>Peronosporaceae</taxon>
        <taxon>Phytophthora</taxon>
    </lineage>
</organism>
<keyword evidence="5" id="KW-1133">Transmembrane helix</keyword>
<feature type="transmembrane region" description="Helical" evidence="5">
    <location>
        <begin position="403"/>
        <end position="420"/>
    </location>
</feature>
<name>A0A8T1VKG5_9STRA</name>
<feature type="transmembrane region" description="Helical" evidence="5">
    <location>
        <begin position="267"/>
        <end position="287"/>
    </location>
</feature>
<dbReference type="OrthoDB" id="196717at2759"/>
<keyword evidence="3 5" id="KW-0472">Membrane</keyword>
<dbReference type="InterPro" id="IPR014472">
    <property type="entry name" value="CHOPT"/>
</dbReference>
<comment type="subcellular location">
    <subcellularLocation>
        <location evidence="1">Membrane</location>
    </subcellularLocation>
</comment>
<feature type="transmembrane region" description="Helical" evidence="5">
    <location>
        <begin position="206"/>
        <end position="227"/>
    </location>
</feature>
<evidence type="ECO:0000256" key="4">
    <source>
        <dbReference type="RuleBase" id="RU003750"/>
    </source>
</evidence>
<dbReference type="GO" id="GO:0008654">
    <property type="term" value="P:phospholipid biosynthetic process"/>
    <property type="evidence" value="ECO:0007669"/>
    <property type="project" value="InterPro"/>
</dbReference>
<feature type="transmembrane region" description="Helical" evidence="5">
    <location>
        <begin position="365"/>
        <end position="383"/>
    </location>
</feature>
<dbReference type="EMBL" id="JAGDFM010000233">
    <property type="protein sequence ID" value="KAG7381757.1"/>
    <property type="molecule type" value="Genomic_DNA"/>
</dbReference>
<proteinExistence type="inferred from homology"/>
<dbReference type="GO" id="GO:0016780">
    <property type="term" value="F:phosphotransferase activity, for other substituted phosphate groups"/>
    <property type="evidence" value="ECO:0007669"/>
    <property type="project" value="InterPro"/>
</dbReference>